<feature type="region of interest" description="Disordered" evidence="3">
    <location>
        <begin position="320"/>
        <end position="342"/>
    </location>
</feature>
<accession>A0A818MD15</accession>
<feature type="domain" description="ODAD1 central coiled coil region" evidence="4">
    <location>
        <begin position="807"/>
        <end position="1077"/>
    </location>
</feature>
<feature type="coiled-coil region" evidence="2">
    <location>
        <begin position="1027"/>
        <end position="1061"/>
    </location>
</feature>
<evidence type="ECO:0000256" key="2">
    <source>
        <dbReference type="SAM" id="Coils"/>
    </source>
</evidence>
<proteinExistence type="predicted"/>
<reference evidence="5" key="1">
    <citation type="submission" date="2021-02" db="EMBL/GenBank/DDBJ databases">
        <authorList>
            <person name="Nowell W R."/>
        </authorList>
    </citation>
    <scope>NUCLEOTIDE SEQUENCE</scope>
</reference>
<gene>
    <name evidence="5" type="ORF">OXD698_LOCUS5736</name>
</gene>
<name>A0A818MD15_9BILA</name>
<evidence type="ECO:0000256" key="3">
    <source>
        <dbReference type="SAM" id="MobiDB-lite"/>
    </source>
</evidence>
<dbReference type="InterPro" id="IPR051876">
    <property type="entry name" value="ODA-DC/CCD"/>
</dbReference>
<evidence type="ECO:0000256" key="1">
    <source>
        <dbReference type="ARBA" id="ARBA00023054"/>
    </source>
</evidence>
<evidence type="ECO:0000313" key="5">
    <source>
        <dbReference type="EMBL" id="CAF3587510.1"/>
    </source>
</evidence>
<dbReference type="PANTHER" id="PTHR21694:SF18">
    <property type="entry name" value="COILED-COIL DOMAIN-CONTAINING PROTEIN 63"/>
    <property type="match status" value="1"/>
</dbReference>
<feature type="coiled-coil region" evidence="2">
    <location>
        <begin position="838"/>
        <end position="904"/>
    </location>
</feature>
<feature type="region of interest" description="Disordered" evidence="3">
    <location>
        <begin position="499"/>
        <end position="654"/>
    </location>
</feature>
<organism evidence="5 6">
    <name type="scientific">Adineta steineri</name>
    <dbReference type="NCBI Taxonomy" id="433720"/>
    <lineage>
        <taxon>Eukaryota</taxon>
        <taxon>Metazoa</taxon>
        <taxon>Spiralia</taxon>
        <taxon>Gnathifera</taxon>
        <taxon>Rotifera</taxon>
        <taxon>Eurotatoria</taxon>
        <taxon>Bdelloidea</taxon>
        <taxon>Adinetida</taxon>
        <taxon>Adinetidae</taxon>
        <taxon>Adineta</taxon>
    </lineage>
</organism>
<keyword evidence="1 2" id="KW-0175">Coiled coil</keyword>
<feature type="compositionally biased region" description="Basic residues" evidence="3">
    <location>
        <begin position="534"/>
        <end position="545"/>
    </location>
</feature>
<evidence type="ECO:0000259" key="4">
    <source>
        <dbReference type="Pfam" id="PF21773"/>
    </source>
</evidence>
<protein>
    <recommendedName>
        <fullName evidence="4">ODAD1 central coiled coil region domain-containing protein</fullName>
    </recommendedName>
</protein>
<dbReference type="Proteomes" id="UP000663844">
    <property type="component" value="Unassembled WGS sequence"/>
</dbReference>
<dbReference type="Pfam" id="PF21773">
    <property type="entry name" value="ODAD1_CC"/>
    <property type="match status" value="1"/>
</dbReference>
<comment type="caution">
    <text evidence="5">The sequence shown here is derived from an EMBL/GenBank/DDBJ whole genome shotgun (WGS) entry which is preliminary data.</text>
</comment>
<feature type="region of interest" description="Disordered" evidence="3">
    <location>
        <begin position="253"/>
        <end position="277"/>
    </location>
</feature>
<feature type="compositionally biased region" description="Basic and acidic residues" evidence="3">
    <location>
        <begin position="509"/>
        <end position="523"/>
    </location>
</feature>
<evidence type="ECO:0000313" key="6">
    <source>
        <dbReference type="Proteomes" id="UP000663844"/>
    </source>
</evidence>
<feature type="compositionally biased region" description="Basic and acidic residues" evidence="3">
    <location>
        <begin position="546"/>
        <end position="561"/>
    </location>
</feature>
<dbReference type="AlphaFoldDB" id="A0A818MD15"/>
<dbReference type="PANTHER" id="PTHR21694">
    <property type="entry name" value="COILED-COIL DOMAIN-CONTAINING PROTEIN 63"/>
    <property type="match status" value="1"/>
</dbReference>
<feature type="coiled-coil region" evidence="2">
    <location>
        <begin position="749"/>
        <end position="783"/>
    </location>
</feature>
<sequence>MAVLNRTVFDIPLTWNRTRFESTRNKCRIARKLIDFSINVQFEKQIRGIFSHNIEIDENINDINERLLKYHDKLRVLDNMIELASQSLRIYFDRRMENVRAIVNEHCNIIQQIIHEEADHWKEIHSIMDQNLINPGDIRSRDNFPRVIQKSPASNIETIEEEDDNDDDKGELATKLLNGKTLTPLLTQMIRKSRVQSKRLTIVPSIKITAPNQQEYSIPRKEERFTTHLIPLSIVRQPLQIIDTTFVVKPEETMIDGEIQNNEEDDDNDEPNGTYRAPNQYCHSHLCVNQPETLLIDSQRNIPARLCFSPTILQDVTDLPEDDTHEQSSSSPPSSKNDKNEESIHKTLLPINQNRTNIKQIQQDKHRFGQTFLLDIIKTEQVDNDQNEYIRPTIPDDGDDDVLVIADTKQSVTTSEHILHTTNNNPSLKSNSSNQQEITTVQETVPVKNRTRITTKPKTKSVIVSARKTRSATKVIAEQEAEVAVATEKVLVEKPIETKRKTRKRKQSKSIDRPAETSDDENKNQQSNSTRIINNKRKTKRRRKSKTETHPQETSDDDPIKRKTRKRSKPKQIDDQQEILNENENSKRKPKKPKEQIILNDETTNVTKRKKTKISTTDNEEKKSKEKKRKPKKTKNDDENEEPVSRHRSTQSSAKFIPMNTTNNINECYNCRGLENTDRMKLIEHSSQVAALTNEEIKLKSLHRRLEMRIKRFLHRTRNSIFMQEKLLNIEKYSQKELLIRKNLMKHGKSSQQNNIKQIEDDNMKLEKSISSLCNKIKQIENNSERNKKTNDNQYEIEQDKILMQRENQLHRMNLELSKIYANNTDLRIDIKRMLDKRREMIDEYNRLSIVIQNATDESRQLTSECSESFANRRNLVARMRSVREQHDRDEKKLLNDIRELDRLLESNYASKNFFLKKSNVRQEHIRLNELFAGKRSKGAQSAYTADEFHRLFRIGFNQNFVKEKVLNRTVETFLNEQEQSFTLFEYAVELINELDHLYETLDNKRKYISNIFSTDNIDSFVIKDIFSTLENSVNEANMNVESLELAKRNLRELLNTAYELIYNLFFELNCDRNIILSSEKSINDRNILFYLAAIESRVQQLLPTKKIYRKGGGHHSYIDDTTISWRIDHQNHDQSPLLTSTTGNKQHISDNLQEIDFITPQILPIEQNYMNNDNMSKNISTDIVNSVLNVYNECIHTPMINMNNNVTVIGQIDEVK</sequence>
<dbReference type="EMBL" id="CAJOAZ010000238">
    <property type="protein sequence ID" value="CAF3587510.1"/>
    <property type="molecule type" value="Genomic_DNA"/>
</dbReference>
<feature type="compositionally biased region" description="Acidic residues" evidence="3">
    <location>
        <begin position="261"/>
        <end position="270"/>
    </location>
</feature>
<dbReference type="InterPro" id="IPR049258">
    <property type="entry name" value="ODAD1_CC"/>
</dbReference>